<sequence length="278" mass="31261">MTARKFPEEGKCRTCRCPCTGATTDLFQDSFKGLTYGEILRAKLSVELPNVTGASCTICLRCTKLLESVYAFVRQCQLTNDLLEQVPAIPAETSDFEPATKCELEEQRDTSQTTCYLEMDCDEDDEFNGFPNDDESSDVPKQGDELVVKLEMVQPADAVDSANEEDDQQEEDLVLFASELSAPKRRGQGGRGPAWKDDHLQELLQVAKRFRIADGRIDNTMVYLALRDNANLARYSREAIKSKLHAVKRMVKQPGMPKVRNRIYEQDALELFGGEVET</sequence>
<name>A0ABD1DRI0_CULPP</name>
<evidence type="ECO:0000259" key="2">
    <source>
        <dbReference type="PROSITE" id="PS51915"/>
    </source>
</evidence>
<proteinExistence type="predicted"/>
<dbReference type="InterPro" id="IPR012934">
    <property type="entry name" value="Znf_AD"/>
</dbReference>
<dbReference type="SMART" id="SM00868">
    <property type="entry name" value="zf-AD"/>
    <property type="match status" value="1"/>
</dbReference>
<feature type="binding site" evidence="1">
    <location>
        <position position="62"/>
    </location>
    <ligand>
        <name>Zn(2+)</name>
        <dbReference type="ChEBI" id="CHEBI:29105"/>
    </ligand>
</feature>
<keyword evidence="1" id="KW-0479">Metal-binding</keyword>
<evidence type="ECO:0000313" key="4">
    <source>
        <dbReference type="Proteomes" id="UP001562425"/>
    </source>
</evidence>
<reference evidence="3 4" key="1">
    <citation type="submission" date="2024-05" db="EMBL/GenBank/DDBJ databases">
        <title>Culex pipiens pipiens assembly and annotation.</title>
        <authorList>
            <person name="Alout H."/>
            <person name="Durand T."/>
        </authorList>
    </citation>
    <scope>NUCLEOTIDE SEQUENCE [LARGE SCALE GENOMIC DNA]</scope>
    <source>
        <strain evidence="3">HA-2024</strain>
        <tissue evidence="3">Whole body</tissue>
    </source>
</reference>
<protein>
    <recommendedName>
        <fullName evidence="2">ZAD domain-containing protein</fullName>
    </recommendedName>
</protein>
<keyword evidence="4" id="KW-1185">Reference proteome</keyword>
<feature type="binding site" evidence="1">
    <location>
        <position position="15"/>
    </location>
    <ligand>
        <name>Zn(2+)</name>
        <dbReference type="ChEBI" id="CHEBI:29105"/>
    </ligand>
</feature>
<feature type="domain" description="ZAD" evidence="2">
    <location>
        <begin position="10"/>
        <end position="86"/>
    </location>
</feature>
<dbReference type="SUPFAM" id="SSF57716">
    <property type="entry name" value="Glucocorticoid receptor-like (DNA-binding domain)"/>
    <property type="match status" value="1"/>
</dbReference>
<dbReference type="AlphaFoldDB" id="A0ABD1DRI0"/>
<dbReference type="Proteomes" id="UP001562425">
    <property type="component" value="Unassembled WGS sequence"/>
</dbReference>
<dbReference type="EMBL" id="JBEHCU010004101">
    <property type="protein sequence ID" value="KAL1401795.1"/>
    <property type="molecule type" value="Genomic_DNA"/>
</dbReference>
<dbReference type="Pfam" id="PF07776">
    <property type="entry name" value="zf-AD"/>
    <property type="match status" value="1"/>
</dbReference>
<dbReference type="PROSITE" id="PS51915">
    <property type="entry name" value="ZAD"/>
    <property type="match status" value="1"/>
</dbReference>
<comment type="caution">
    <text evidence="3">The sequence shown here is derived from an EMBL/GenBank/DDBJ whole genome shotgun (WGS) entry which is preliminary data.</text>
</comment>
<accession>A0ABD1DRI0</accession>
<gene>
    <name evidence="3" type="ORF">pipiens_019971</name>
</gene>
<keyword evidence="1" id="KW-0863">Zinc-finger</keyword>
<feature type="binding site" evidence="1">
    <location>
        <position position="12"/>
    </location>
    <ligand>
        <name>Zn(2+)</name>
        <dbReference type="ChEBI" id="CHEBI:29105"/>
    </ligand>
</feature>
<organism evidence="3 4">
    <name type="scientific">Culex pipiens pipiens</name>
    <name type="common">Northern house mosquito</name>
    <dbReference type="NCBI Taxonomy" id="38569"/>
    <lineage>
        <taxon>Eukaryota</taxon>
        <taxon>Metazoa</taxon>
        <taxon>Ecdysozoa</taxon>
        <taxon>Arthropoda</taxon>
        <taxon>Hexapoda</taxon>
        <taxon>Insecta</taxon>
        <taxon>Pterygota</taxon>
        <taxon>Neoptera</taxon>
        <taxon>Endopterygota</taxon>
        <taxon>Diptera</taxon>
        <taxon>Nematocera</taxon>
        <taxon>Culicoidea</taxon>
        <taxon>Culicidae</taxon>
        <taxon>Culicinae</taxon>
        <taxon>Culicini</taxon>
        <taxon>Culex</taxon>
        <taxon>Culex</taxon>
    </lineage>
</organism>
<dbReference type="GO" id="GO:0008270">
    <property type="term" value="F:zinc ion binding"/>
    <property type="evidence" value="ECO:0007669"/>
    <property type="project" value="UniProtKB-UniRule"/>
</dbReference>
<evidence type="ECO:0000256" key="1">
    <source>
        <dbReference type="PROSITE-ProRule" id="PRU01263"/>
    </source>
</evidence>
<keyword evidence="1" id="KW-0862">Zinc</keyword>
<feature type="binding site" evidence="1">
    <location>
        <position position="59"/>
    </location>
    <ligand>
        <name>Zn(2+)</name>
        <dbReference type="ChEBI" id="CHEBI:29105"/>
    </ligand>
</feature>
<evidence type="ECO:0000313" key="3">
    <source>
        <dbReference type="EMBL" id="KAL1401795.1"/>
    </source>
</evidence>